<dbReference type="EMBL" id="JAGSOV010000009">
    <property type="protein sequence ID" value="MCO1654253.1"/>
    <property type="molecule type" value="Genomic_DNA"/>
</dbReference>
<comment type="caution">
    <text evidence="1">The sequence shown here is derived from an EMBL/GenBank/DDBJ whole genome shotgun (WGS) entry which is preliminary data.</text>
</comment>
<dbReference type="Proteomes" id="UP001165283">
    <property type="component" value="Unassembled WGS sequence"/>
</dbReference>
<protein>
    <submittedName>
        <fullName evidence="1">Uncharacterized protein</fullName>
    </submittedName>
</protein>
<reference evidence="1" key="1">
    <citation type="submission" date="2021-04" db="EMBL/GenBank/DDBJ databases">
        <title>Pseudonocardia sp. nov., isolated from sandy soil of mangrove forest.</title>
        <authorList>
            <person name="Zan Z."/>
            <person name="Huang R."/>
            <person name="Liu W."/>
        </authorList>
    </citation>
    <scope>NUCLEOTIDE SEQUENCE</scope>
    <source>
        <strain evidence="1">S2-4</strain>
    </source>
</reference>
<gene>
    <name evidence="1" type="ORF">KDL28_04225</name>
</gene>
<keyword evidence="2" id="KW-1185">Reference proteome</keyword>
<organism evidence="1 2">
    <name type="scientific">Pseudonocardia humida</name>
    <dbReference type="NCBI Taxonomy" id="2800819"/>
    <lineage>
        <taxon>Bacteria</taxon>
        <taxon>Bacillati</taxon>
        <taxon>Actinomycetota</taxon>
        <taxon>Actinomycetes</taxon>
        <taxon>Pseudonocardiales</taxon>
        <taxon>Pseudonocardiaceae</taxon>
        <taxon>Pseudonocardia</taxon>
    </lineage>
</organism>
<proteinExistence type="predicted"/>
<dbReference type="RefSeq" id="WP_252435853.1">
    <property type="nucleotide sequence ID" value="NZ_JAGSOV010000009.1"/>
</dbReference>
<accession>A0ABT0ZU60</accession>
<name>A0ABT0ZU60_9PSEU</name>
<evidence type="ECO:0000313" key="2">
    <source>
        <dbReference type="Proteomes" id="UP001165283"/>
    </source>
</evidence>
<sequence>MAILRTVLDRAGVGALGVLDSEIDVPVLTGAQRQGDVIVLSRPQLAPATTPLPASGVQVVRAEASSNTHTLHSWDGTCFFDADPTGGDAGLTLGTLTVPDGASAYLVHTEEHGANGIGPGTYELRRQREFAGEWRRVAD</sequence>
<evidence type="ECO:0000313" key="1">
    <source>
        <dbReference type="EMBL" id="MCO1654253.1"/>
    </source>
</evidence>